<reference evidence="4" key="1">
    <citation type="submission" date="2020-11" db="EMBL/GenBank/DDBJ databases">
        <authorList>
            <consortium name="DOE Joint Genome Institute"/>
            <person name="Ahrendt S."/>
            <person name="Riley R."/>
            <person name="Andreopoulos W."/>
            <person name="Labutti K."/>
            <person name="Pangilinan J."/>
            <person name="Ruiz-Duenas F.J."/>
            <person name="Barrasa J.M."/>
            <person name="Sanchez-Garcia M."/>
            <person name="Camarero S."/>
            <person name="Miyauchi S."/>
            <person name="Serrano A."/>
            <person name="Linde D."/>
            <person name="Babiker R."/>
            <person name="Drula E."/>
            <person name="Ayuso-Fernandez I."/>
            <person name="Pacheco R."/>
            <person name="Padilla G."/>
            <person name="Ferreira P."/>
            <person name="Barriuso J."/>
            <person name="Kellner H."/>
            <person name="Castanera R."/>
            <person name="Alfaro M."/>
            <person name="Ramirez L."/>
            <person name="Pisabarro A.G."/>
            <person name="Kuo A."/>
            <person name="Tritt A."/>
            <person name="Lipzen A."/>
            <person name="He G."/>
            <person name="Yan M."/>
            <person name="Ng V."/>
            <person name="Cullen D."/>
            <person name="Martin F."/>
            <person name="Rosso M.-N."/>
            <person name="Henrissat B."/>
            <person name="Hibbett D."/>
            <person name="Martinez A.T."/>
            <person name="Grigoriev I.V."/>
        </authorList>
    </citation>
    <scope>NUCLEOTIDE SEQUENCE</scope>
    <source>
        <strain evidence="4">CBS 506.95</strain>
    </source>
</reference>
<dbReference type="InterPro" id="IPR005818">
    <property type="entry name" value="Histone_H1/H5_H15"/>
</dbReference>
<evidence type="ECO:0000313" key="5">
    <source>
        <dbReference type="Proteomes" id="UP000807306"/>
    </source>
</evidence>
<feature type="compositionally biased region" description="Low complexity" evidence="2">
    <location>
        <begin position="199"/>
        <end position="213"/>
    </location>
</feature>
<dbReference type="GO" id="GO:0000786">
    <property type="term" value="C:nucleosome"/>
    <property type="evidence" value="ECO:0007669"/>
    <property type="project" value="InterPro"/>
</dbReference>
<evidence type="ECO:0000256" key="2">
    <source>
        <dbReference type="SAM" id="MobiDB-lite"/>
    </source>
</evidence>
<feature type="compositionally biased region" description="Low complexity" evidence="2">
    <location>
        <begin position="630"/>
        <end position="643"/>
    </location>
</feature>
<evidence type="ECO:0000256" key="1">
    <source>
        <dbReference type="ARBA" id="ARBA00020833"/>
    </source>
</evidence>
<name>A0A9P6ERV3_9AGAR</name>
<feature type="domain" description="H15" evidence="3">
    <location>
        <begin position="299"/>
        <end position="368"/>
    </location>
</feature>
<feature type="region of interest" description="Disordered" evidence="2">
    <location>
        <begin position="495"/>
        <end position="517"/>
    </location>
</feature>
<dbReference type="GO" id="GO:0003677">
    <property type="term" value="F:DNA binding"/>
    <property type="evidence" value="ECO:0007669"/>
    <property type="project" value="InterPro"/>
</dbReference>
<dbReference type="InterPro" id="IPR036388">
    <property type="entry name" value="WH-like_DNA-bd_sf"/>
</dbReference>
<gene>
    <name evidence="4" type="ORF">CPB83DRAFT_902890</name>
</gene>
<dbReference type="OrthoDB" id="5863171at2759"/>
<sequence length="684" mass="72671">MQVAASPFSTSIHSQYHPYYQLHAPGPQDHELKRQYLTLLPAAQIIEICLTFDAYVPPYAKTTIWPLDLNAAVAALRKSASDNADSVEKEKSLTGEVVKDVPAIMASLRSPEPQGNSSSQSESTPTTEPQISDEHSESTSAPIHATPSQAPTAASPPVVGKSPTSMNEPDSGITEGDRPKEAIPAEASVPVPPTPTPTTPQAQPQLAQSSQPVPLQPTYPHQAYNYGHPPGAYPHTPYYAGGYHYPYAFPTMQNGYPHQPLTPQPSAAFSPLQPSTYGIMPPPTHPHTQQHPEGMGMDDLPSYEEMIGEALMECNDLEGWAPKDLFNWMAGRYPLQSNFRPSASQALQKAFKRGRFEKSSNGKYRLSASWEGGSTSRRTTRRPQTMNGAVANPASMPPFTNAPLIHPQGRPLASQSLFTKQPLGFSQYSGYSTSQPRASTSTAPGTAAAAQAAVGSSSSSTINKPPSTENVAAYEAAQSILKAINFGGLLKIPTEQGKEDSSAPLLHPPQPQQPQVGDGVEHLLSHVQAALAGSMPPVPASATIQHTPVAPIEAHQDPRAELQAQLALLSAQLAELAQTEEVRIAAQPQPQPTIATAPPDPPLIPPVPFTTTTAIGPSMHSLSLPSQSGMAVISSSASTSTISGRRHPPSTHPEPTTAIASAASDPLLPQAEESDEDDDMEEII</sequence>
<comment type="caution">
    <text evidence="4">The sequence shown here is derived from an EMBL/GenBank/DDBJ whole genome shotgun (WGS) entry which is preliminary data.</text>
</comment>
<evidence type="ECO:0000259" key="3">
    <source>
        <dbReference type="PROSITE" id="PS51504"/>
    </source>
</evidence>
<dbReference type="EMBL" id="MU157828">
    <property type="protein sequence ID" value="KAF9533514.1"/>
    <property type="molecule type" value="Genomic_DNA"/>
</dbReference>
<feature type="region of interest" description="Disordered" evidence="2">
    <location>
        <begin position="107"/>
        <end position="227"/>
    </location>
</feature>
<dbReference type="PROSITE" id="PS51504">
    <property type="entry name" value="H15"/>
    <property type="match status" value="1"/>
</dbReference>
<feature type="region of interest" description="Disordered" evidence="2">
    <location>
        <begin position="630"/>
        <end position="684"/>
    </location>
</feature>
<feature type="compositionally biased region" description="Low complexity" evidence="2">
    <location>
        <begin position="110"/>
        <end position="130"/>
    </location>
</feature>
<dbReference type="Pfam" id="PF00538">
    <property type="entry name" value="Linker_histone"/>
    <property type="match status" value="1"/>
</dbReference>
<proteinExistence type="predicted"/>
<organism evidence="4 5">
    <name type="scientific">Crepidotus variabilis</name>
    <dbReference type="NCBI Taxonomy" id="179855"/>
    <lineage>
        <taxon>Eukaryota</taxon>
        <taxon>Fungi</taxon>
        <taxon>Dikarya</taxon>
        <taxon>Basidiomycota</taxon>
        <taxon>Agaricomycotina</taxon>
        <taxon>Agaricomycetes</taxon>
        <taxon>Agaricomycetidae</taxon>
        <taxon>Agaricales</taxon>
        <taxon>Agaricineae</taxon>
        <taxon>Crepidotaceae</taxon>
        <taxon>Crepidotus</taxon>
    </lineage>
</organism>
<dbReference type="InterPro" id="IPR036390">
    <property type="entry name" value="WH_DNA-bd_sf"/>
</dbReference>
<keyword evidence="5" id="KW-1185">Reference proteome</keyword>
<dbReference type="Proteomes" id="UP000807306">
    <property type="component" value="Unassembled WGS sequence"/>
</dbReference>
<feature type="region of interest" description="Disordered" evidence="2">
    <location>
        <begin position="366"/>
        <end position="399"/>
    </location>
</feature>
<dbReference type="Gene3D" id="1.10.10.10">
    <property type="entry name" value="Winged helix-like DNA-binding domain superfamily/Winged helix DNA-binding domain"/>
    <property type="match status" value="1"/>
</dbReference>
<feature type="compositionally biased region" description="Low complexity" evidence="2">
    <location>
        <begin position="145"/>
        <end position="157"/>
    </location>
</feature>
<dbReference type="SUPFAM" id="SSF46785">
    <property type="entry name" value="Winged helix' DNA-binding domain"/>
    <property type="match status" value="1"/>
</dbReference>
<feature type="compositionally biased region" description="Acidic residues" evidence="2">
    <location>
        <begin position="672"/>
        <end position="684"/>
    </location>
</feature>
<evidence type="ECO:0000313" key="4">
    <source>
        <dbReference type="EMBL" id="KAF9533514.1"/>
    </source>
</evidence>
<accession>A0A9P6ERV3</accession>
<protein>
    <recommendedName>
        <fullName evidence="1">Histone H1</fullName>
    </recommendedName>
</protein>
<dbReference type="AlphaFoldDB" id="A0A9P6ERV3"/>
<dbReference type="GO" id="GO:0006334">
    <property type="term" value="P:nucleosome assembly"/>
    <property type="evidence" value="ECO:0007669"/>
    <property type="project" value="InterPro"/>
</dbReference>